<name>A0ABW1JKC6_9NOCA</name>
<feature type="chain" id="PRO_5047029282" evidence="1">
    <location>
        <begin position="21"/>
        <end position="423"/>
    </location>
</feature>
<sequence>MFTRIVRTCIFLAVTVVAVACGAETVEGNEVPGELDVRTLDVGKYPTEPIDTVYEYTPSMLSSQLLAANRLAGNIALGTEIDPDLRYGVGNSLTSPSTATIYLSKATRAVLENSKMLYGWASGSSSESEFSINSNRAADDSLTEVQRKRLNPRFIGITVLQFADEATAERTAKEMSDADFAVAASENKALTLPNFPQSNSHRRPGIPTLGSTLAHGRYVIYIHIGVRGDEEAQLITLAEKTYATQIALLEKLPALSPVDILRLPQDPDGMLRRALNPKQFDGPTDGEYFTLDKNGYYQANRAQQLNDALYSEVGADRFSRSWGTELTRTRDAESAKTLRDKIINLLVPSSEAADSPQQLPDVTCAKNTDTRLNDKFSDTGERKRFLCAVQYRNYVAVVESDQISDAHQRAAAQYALLANSQAQ</sequence>
<proteinExistence type="predicted"/>
<dbReference type="InterPro" id="IPR056463">
    <property type="entry name" value="DUF7373_C"/>
</dbReference>
<protein>
    <submittedName>
        <fullName evidence="4">Uncharacterized protein</fullName>
    </submittedName>
</protein>
<reference evidence="5" key="1">
    <citation type="journal article" date="2019" name="Int. J. Syst. Evol. Microbiol.">
        <title>The Global Catalogue of Microorganisms (GCM) 10K type strain sequencing project: providing services to taxonomists for standard genome sequencing and annotation.</title>
        <authorList>
            <consortium name="The Broad Institute Genomics Platform"/>
            <consortium name="The Broad Institute Genome Sequencing Center for Infectious Disease"/>
            <person name="Wu L."/>
            <person name="Ma J."/>
        </authorList>
    </citation>
    <scope>NUCLEOTIDE SEQUENCE [LARGE SCALE GENOMIC DNA]</scope>
    <source>
        <strain evidence="5">CCUG 36956</strain>
    </source>
</reference>
<evidence type="ECO:0000259" key="3">
    <source>
        <dbReference type="Pfam" id="PF24092"/>
    </source>
</evidence>
<dbReference type="Pfam" id="PF24092">
    <property type="entry name" value="DUF7373_C"/>
    <property type="match status" value="1"/>
</dbReference>
<evidence type="ECO:0000313" key="4">
    <source>
        <dbReference type="EMBL" id="MFC6009665.1"/>
    </source>
</evidence>
<dbReference type="EMBL" id="JBHSQN010000001">
    <property type="protein sequence ID" value="MFC6009665.1"/>
    <property type="molecule type" value="Genomic_DNA"/>
</dbReference>
<feature type="signal peptide" evidence="1">
    <location>
        <begin position="1"/>
        <end position="20"/>
    </location>
</feature>
<organism evidence="4 5">
    <name type="scientific">Nocardia lasii</name>
    <dbReference type="NCBI Taxonomy" id="1616107"/>
    <lineage>
        <taxon>Bacteria</taxon>
        <taxon>Bacillati</taxon>
        <taxon>Actinomycetota</taxon>
        <taxon>Actinomycetes</taxon>
        <taxon>Mycobacteriales</taxon>
        <taxon>Nocardiaceae</taxon>
        <taxon>Nocardia</taxon>
    </lineage>
</organism>
<dbReference type="InterPro" id="IPR055797">
    <property type="entry name" value="DUF7373"/>
</dbReference>
<comment type="caution">
    <text evidence="4">The sequence shown here is derived from an EMBL/GenBank/DDBJ whole genome shotgun (WGS) entry which is preliminary data.</text>
</comment>
<accession>A0ABW1JKC6</accession>
<dbReference type="Proteomes" id="UP001596223">
    <property type="component" value="Unassembled WGS sequence"/>
</dbReference>
<dbReference type="Pfam" id="PF24088">
    <property type="entry name" value="DUF7373"/>
    <property type="match status" value="1"/>
</dbReference>
<feature type="domain" description="DUF7373" evidence="3">
    <location>
        <begin position="270"/>
        <end position="420"/>
    </location>
</feature>
<evidence type="ECO:0000256" key="1">
    <source>
        <dbReference type="SAM" id="SignalP"/>
    </source>
</evidence>
<keyword evidence="1" id="KW-0732">Signal</keyword>
<evidence type="ECO:0000313" key="5">
    <source>
        <dbReference type="Proteomes" id="UP001596223"/>
    </source>
</evidence>
<dbReference type="PROSITE" id="PS51257">
    <property type="entry name" value="PROKAR_LIPOPROTEIN"/>
    <property type="match status" value="1"/>
</dbReference>
<gene>
    <name evidence="4" type="ORF">ACFP3H_01230</name>
</gene>
<feature type="domain" description="DUF7373" evidence="2">
    <location>
        <begin position="56"/>
        <end position="264"/>
    </location>
</feature>
<keyword evidence="5" id="KW-1185">Reference proteome</keyword>
<evidence type="ECO:0000259" key="2">
    <source>
        <dbReference type="Pfam" id="PF24088"/>
    </source>
</evidence>